<proteinExistence type="predicted"/>
<comment type="caution">
    <text evidence="1">The sequence shown here is derived from an EMBL/GenBank/DDBJ whole genome shotgun (WGS) entry which is preliminary data.</text>
</comment>
<dbReference type="EMBL" id="DVOG01000190">
    <property type="protein sequence ID" value="HIV04906.1"/>
    <property type="molecule type" value="Genomic_DNA"/>
</dbReference>
<organism evidence="1 2">
    <name type="scientific">Candidatus Spyradosoma merdigallinarum</name>
    <dbReference type="NCBI Taxonomy" id="2840950"/>
    <lineage>
        <taxon>Bacteria</taxon>
        <taxon>Pseudomonadati</taxon>
        <taxon>Verrucomicrobiota</taxon>
        <taxon>Opitutia</taxon>
        <taxon>Opitutia incertae sedis</taxon>
        <taxon>Candidatus Spyradosoma</taxon>
    </lineage>
</organism>
<reference evidence="1" key="2">
    <citation type="journal article" date="2021" name="PeerJ">
        <title>Extensive microbial diversity within the chicken gut microbiome revealed by metagenomics and culture.</title>
        <authorList>
            <person name="Gilroy R."/>
            <person name="Ravi A."/>
            <person name="Getino M."/>
            <person name="Pursley I."/>
            <person name="Horton D.L."/>
            <person name="Alikhan N.F."/>
            <person name="Baker D."/>
            <person name="Gharbi K."/>
            <person name="Hall N."/>
            <person name="Watson M."/>
            <person name="Adriaenssens E.M."/>
            <person name="Foster-Nyarko E."/>
            <person name="Jarju S."/>
            <person name="Secka A."/>
            <person name="Antonio M."/>
            <person name="Oren A."/>
            <person name="Chaudhuri R.R."/>
            <person name="La Ragione R."/>
            <person name="Hildebrand F."/>
            <person name="Pallen M.J."/>
        </authorList>
    </citation>
    <scope>NUCLEOTIDE SEQUENCE</scope>
    <source>
        <strain evidence="1">10669</strain>
    </source>
</reference>
<dbReference type="AlphaFoldDB" id="A0A9D1NLN8"/>
<reference evidence="1" key="1">
    <citation type="submission" date="2020-10" db="EMBL/GenBank/DDBJ databases">
        <authorList>
            <person name="Gilroy R."/>
        </authorList>
    </citation>
    <scope>NUCLEOTIDE SEQUENCE</scope>
    <source>
        <strain evidence="1">10669</strain>
    </source>
</reference>
<sequence length="46" mass="5343">MPEIFGDWRLTSVEANKTESERYWEIKKTWTSSDAGSKWDADLYGG</sequence>
<evidence type="ECO:0000313" key="2">
    <source>
        <dbReference type="Proteomes" id="UP000886812"/>
    </source>
</evidence>
<gene>
    <name evidence="1" type="ORF">IAC75_07165</name>
</gene>
<accession>A0A9D1NLN8</accession>
<evidence type="ECO:0000313" key="1">
    <source>
        <dbReference type="EMBL" id="HIV04906.1"/>
    </source>
</evidence>
<dbReference type="Proteomes" id="UP000886812">
    <property type="component" value="Unassembled WGS sequence"/>
</dbReference>
<protein>
    <submittedName>
        <fullName evidence="1">Uncharacterized protein</fullName>
    </submittedName>
</protein>
<name>A0A9D1NLN8_9BACT</name>